<dbReference type="AlphaFoldDB" id="A0A834J4W9"/>
<organism evidence="1 2">
    <name type="scientific">Vespula germanica</name>
    <name type="common">German yellow jacket</name>
    <name type="synonym">Paravespula germanica</name>
    <dbReference type="NCBI Taxonomy" id="30212"/>
    <lineage>
        <taxon>Eukaryota</taxon>
        <taxon>Metazoa</taxon>
        <taxon>Ecdysozoa</taxon>
        <taxon>Arthropoda</taxon>
        <taxon>Hexapoda</taxon>
        <taxon>Insecta</taxon>
        <taxon>Pterygota</taxon>
        <taxon>Neoptera</taxon>
        <taxon>Endopterygota</taxon>
        <taxon>Hymenoptera</taxon>
        <taxon>Apocrita</taxon>
        <taxon>Aculeata</taxon>
        <taxon>Vespoidea</taxon>
        <taxon>Vespidae</taxon>
        <taxon>Vespinae</taxon>
        <taxon>Vespula</taxon>
    </lineage>
</organism>
<gene>
    <name evidence="1" type="ORF">HZH68_016532</name>
</gene>
<accession>A0A834J4W9</accession>
<proteinExistence type="predicted"/>
<sequence length="177" mass="19508">MTDNKGLCVTSRCSKATSQGTLMPAISTNWAKQSEGEATAILQLSKLLRNPSKVFIESEEAGAGECRQGREYLCNIAFVLSSEHPLMYTTLLTGVKTLVAGDRYYEDEEDDDDDDDDEEDNMDELPLLAAATPTIVIVQFAKTKARTSQSVRGSTFGHQAEYSNRAPSWSSIYPFAY</sequence>
<reference evidence="1" key="1">
    <citation type="journal article" date="2020" name="G3 (Bethesda)">
        <title>High-Quality Assemblies for Three Invasive Social Wasps from the &lt;i&gt;Vespula&lt;/i&gt; Genus.</title>
        <authorList>
            <person name="Harrop T.W.R."/>
            <person name="Guhlin J."/>
            <person name="McLaughlin G.M."/>
            <person name="Permina E."/>
            <person name="Stockwell P."/>
            <person name="Gilligan J."/>
            <person name="Le Lec M.F."/>
            <person name="Gruber M.A.M."/>
            <person name="Quinn O."/>
            <person name="Lovegrove M."/>
            <person name="Duncan E.J."/>
            <person name="Remnant E.J."/>
            <person name="Van Eeckhoven J."/>
            <person name="Graham B."/>
            <person name="Knapp R.A."/>
            <person name="Langford K.W."/>
            <person name="Kronenberg Z."/>
            <person name="Press M.O."/>
            <person name="Eacker S.M."/>
            <person name="Wilson-Rankin E.E."/>
            <person name="Purcell J."/>
            <person name="Lester P.J."/>
            <person name="Dearden P.K."/>
        </authorList>
    </citation>
    <scope>NUCLEOTIDE SEQUENCE</scope>
    <source>
        <strain evidence="1">Linc-1</strain>
    </source>
</reference>
<evidence type="ECO:0000313" key="1">
    <source>
        <dbReference type="EMBL" id="KAF7380667.1"/>
    </source>
</evidence>
<dbReference type="Proteomes" id="UP000617340">
    <property type="component" value="Unassembled WGS sequence"/>
</dbReference>
<protein>
    <submittedName>
        <fullName evidence="1">Uncharacterized protein</fullName>
    </submittedName>
</protein>
<name>A0A834J4W9_VESGE</name>
<keyword evidence="2" id="KW-1185">Reference proteome</keyword>
<comment type="caution">
    <text evidence="1">The sequence shown here is derived from an EMBL/GenBank/DDBJ whole genome shotgun (WGS) entry which is preliminary data.</text>
</comment>
<evidence type="ECO:0000313" key="2">
    <source>
        <dbReference type="Proteomes" id="UP000617340"/>
    </source>
</evidence>
<dbReference type="EMBL" id="JACSDZ010000023">
    <property type="protein sequence ID" value="KAF7380667.1"/>
    <property type="molecule type" value="Genomic_DNA"/>
</dbReference>